<comment type="caution">
    <text evidence="6">The sequence shown here is derived from an EMBL/GenBank/DDBJ whole genome shotgun (WGS) entry which is preliminary data.</text>
</comment>
<protein>
    <submittedName>
        <fullName evidence="6">Siderophore synthetase component</fullName>
    </submittedName>
</protein>
<dbReference type="Pfam" id="PF06276">
    <property type="entry name" value="FhuF"/>
    <property type="match status" value="1"/>
</dbReference>
<gene>
    <name evidence="6" type="ORF">BJY26_002523</name>
</gene>
<evidence type="ECO:0000313" key="6">
    <source>
        <dbReference type="EMBL" id="NYI68217.1"/>
    </source>
</evidence>
<feature type="domain" description="Aerobactin siderophore biosynthesis IucA/IucC-like C-terminal" evidence="5">
    <location>
        <begin position="403"/>
        <end position="560"/>
    </location>
</feature>
<proteinExistence type="inferred from homology"/>
<comment type="similarity">
    <text evidence="2">Belongs to the IucA/IucC family.</text>
</comment>
<name>A0A7Z0D3I9_9MICO</name>
<dbReference type="GO" id="GO:0016881">
    <property type="term" value="F:acid-amino acid ligase activity"/>
    <property type="evidence" value="ECO:0007669"/>
    <property type="project" value="UniProtKB-ARBA"/>
</dbReference>
<dbReference type="PANTHER" id="PTHR34384">
    <property type="entry name" value="L-2,3-DIAMINOPROPANOATE--CITRATE LIGASE"/>
    <property type="match status" value="1"/>
</dbReference>
<evidence type="ECO:0000259" key="5">
    <source>
        <dbReference type="Pfam" id="PF06276"/>
    </source>
</evidence>
<reference evidence="6 7" key="1">
    <citation type="submission" date="2020-07" db="EMBL/GenBank/DDBJ databases">
        <title>Sequencing the genomes of 1000 actinobacteria strains.</title>
        <authorList>
            <person name="Klenk H.-P."/>
        </authorList>
    </citation>
    <scope>NUCLEOTIDE SEQUENCE [LARGE SCALE GENOMIC DNA]</scope>
    <source>
        <strain evidence="6 7">DSM 26341</strain>
    </source>
</reference>
<evidence type="ECO:0000256" key="2">
    <source>
        <dbReference type="ARBA" id="ARBA00007832"/>
    </source>
</evidence>
<comment type="pathway">
    <text evidence="1">Siderophore biosynthesis.</text>
</comment>
<accession>A0A7Z0D3I9</accession>
<organism evidence="6 7">
    <name type="scientific">Spelaeicoccus albus</name>
    <dbReference type="NCBI Taxonomy" id="1280376"/>
    <lineage>
        <taxon>Bacteria</taxon>
        <taxon>Bacillati</taxon>
        <taxon>Actinomycetota</taxon>
        <taxon>Actinomycetes</taxon>
        <taxon>Micrococcales</taxon>
        <taxon>Brevibacteriaceae</taxon>
        <taxon>Spelaeicoccus</taxon>
    </lineage>
</organism>
<dbReference type="InterPro" id="IPR007310">
    <property type="entry name" value="Aerobactin_biosyn_IucA/IucC_N"/>
</dbReference>
<dbReference type="AlphaFoldDB" id="A0A7Z0D3I9"/>
<feature type="domain" description="Aerobactin siderophore biosynthesis IucA/IucC N-terminal" evidence="4">
    <location>
        <begin position="136"/>
        <end position="381"/>
    </location>
</feature>
<dbReference type="Pfam" id="PF04183">
    <property type="entry name" value="IucA_IucC"/>
    <property type="match status" value="1"/>
</dbReference>
<evidence type="ECO:0000256" key="1">
    <source>
        <dbReference type="ARBA" id="ARBA00004924"/>
    </source>
</evidence>
<evidence type="ECO:0000313" key="7">
    <source>
        <dbReference type="Proteomes" id="UP000539111"/>
    </source>
</evidence>
<dbReference type="InterPro" id="IPR022770">
    <property type="entry name" value="IucA/IucC-like_C"/>
</dbReference>
<dbReference type="Gene3D" id="6.10.250.3370">
    <property type="match status" value="1"/>
</dbReference>
<evidence type="ECO:0000259" key="4">
    <source>
        <dbReference type="Pfam" id="PF04183"/>
    </source>
</evidence>
<dbReference type="EMBL" id="JACBZP010000001">
    <property type="protein sequence ID" value="NYI68217.1"/>
    <property type="molecule type" value="Genomic_DNA"/>
</dbReference>
<dbReference type="InterPro" id="IPR037455">
    <property type="entry name" value="LucA/IucC-like"/>
</dbReference>
<dbReference type="PANTHER" id="PTHR34384:SF6">
    <property type="entry name" value="STAPHYLOFERRIN B SYNTHASE"/>
    <property type="match status" value="1"/>
</dbReference>
<dbReference type="Gene3D" id="3.30.310.280">
    <property type="match status" value="1"/>
</dbReference>
<evidence type="ECO:0000256" key="3">
    <source>
        <dbReference type="SAM" id="MobiDB-lite"/>
    </source>
</evidence>
<dbReference type="RefSeq" id="WP_179428595.1">
    <property type="nucleotide sequence ID" value="NZ_JACBZP010000001.1"/>
</dbReference>
<dbReference type="Gene3D" id="1.10.510.40">
    <property type="match status" value="1"/>
</dbReference>
<dbReference type="GO" id="GO:0019290">
    <property type="term" value="P:siderophore biosynthetic process"/>
    <property type="evidence" value="ECO:0007669"/>
    <property type="project" value="InterPro"/>
</dbReference>
<feature type="compositionally biased region" description="Basic and acidic residues" evidence="3">
    <location>
        <begin position="594"/>
        <end position="603"/>
    </location>
</feature>
<keyword evidence="7" id="KW-1185">Reference proteome</keyword>
<dbReference type="Proteomes" id="UP000539111">
    <property type="component" value="Unassembled WGS sequence"/>
</dbReference>
<feature type="region of interest" description="Disordered" evidence="3">
    <location>
        <begin position="584"/>
        <end position="603"/>
    </location>
</feature>
<sequence>MTANPSHLTTEAWAGANRALVAKAIAEFSHELLLVPTPDTGHFYTLGTGDGTRYRFRADRYALDHWTVEPESISRNRGDESLPIDAMDFILDFSGPLGIDDNVLPVYLEEISSTLAGSAYKRTRPSPSAAELVDADFQTIERSMTEGHPCFVANNGRIGFDPDDYTKFAPETGSGIRVVWIAVRRRHARLSTSLSSTAGDIIDAEFASCAHRLSEAGLDPDEYLPMPVHPWQWRNRIATTFAADIASRDIVYLGAGTHRYQPQQSIRTLFNVDAPRSCYVKTSLSIVNMGFMRGLSPTFMKATPAINDWVYSLLSDDDEIRRTGFSILREVAAIGYTNPYYARAADRSSGYHKMLSALWRESPVPGLEPGRQLATMTSLLHVDADGRPFVSALIDRSGVTPAQWLDTYLGAYLRPLVHCFFAHRLVFMPHGENLILVLSGGIPERVIMKDIGEEIAVLDADAELPVDVERIRAEVPDAKQALSIFTDVFDSFFRFLASLLSADGRLSEAAFWDAVARCIDDYQADHPDMADLFDRFDLFAPQFDRSCLNRLQLANNTQMVDLSDPAGGLKFAGVLTNPIAAFGRRRSATPPDSASHRTGEHLS</sequence>